<evidence type="ECO:0000256" key="6">
    <source>
        <dbReference type="SAM" id="SignalP"/>
    </source>
</evidence>
<dbReference type="Proteomes" id="UP000219182">
    <property type="component" value="Unassembled WGS sequence"/>
</dbReference>
<dbReference type="AlphaFoldDB" id="A0A2A6FFJ4"/>
<evidence type="ECO:0000256" key="5">
    <source>
        <dbReference type="ARBA" id="ARBA00022764"/>
    </source>
</evidence>
<keyword evidence="8" id="KW-1185">Reference proteome</keyword>
<evidence type="ECO:0000313" key="8">
    <source>
        <dbReference type="Proteomes" id="UP000219182"/>
    </source>
</evidence>
<dbReference type="PANTHER" id="PTHR43649">
    <property type="entry name" value="ARABINOSE-BINDING PROTEIN-RELATED"/>
    <property type="match status" value="1"/>
</dbReference>
<proteinExistence type="inferred from homology"/>
<keyword evidence="3" id="KW-0813">Transport</keyword>
<comment type="similarity">
    <text evidence="2">Belongs to the bacterial solute-binding protein 1 family.</text>
</comment>
<dbReference type="SUPFAM" id="SSF53850">
    <property type="entry name" value="Periplasmic binding protein-like II"/>
    <property type="match status" value="1"/>
</dbReference>
<evidence type="ECO:0000256" key="1">
    <source>
        <dbReference type="ARBA" id="ARBA00004418"/>
    </source>
</evidence>
<dbReference type="PANTHER" id="PTHR43649:SF34">
    <property type="entry name" value="ABC TRANSPORTER PERIPLASMIC-BINDING PROTEIN YCJN-RELATED"/>
    <property type="match status" value="1"/>
</dbReference>
<feature type="chain" id="PRO_5013332095" evidence="6">
    <location>
        <begin position="24"/>
        <end position="422"/>
    </location>
</feature>
<evidence type="ECO:0000313" key="7">
    <source>
        <dbReference type="EMBL" id="PDQ20614.1"/>
    </source>
</evidence>
<sequence>MTFRHALLALVVGAVLAANPARAVDLAIVSGDTGNGQRILRQILDQYENKTGNKVTIVPVPPSGTDQFGQYRLWLAAGSSDVDVYQTDIIWAPQLAKQLVDLTEATKDVVGAHFPSIIQSQTVDGKLVALPVFTDAPALYYRKDLLDKYGAKVPPTWAELAGTAKLIMDKEREAGNKDMWGFVFQGNAYEGLTCDALEWVKSNGGGQIVEPDGTISINNPQAAAALEMARSWVGTISPPGVLAYQEEDSRGVWQTGNAVFMRNWPYAYALGNSQGSPIKGKFAVTTLPRGSGEGARPAATLGGWNLAVSRYSKNPDAAIELVKWIASPRMQKYRALKGAYLPTIRALYDDADIASAQPVIPRWKDVVLNAVPRPSAPAKSRYNEVSSKFWTAVHNTLSGEGTASDNLADLEFSLTRLKGAAW</sequence>
<dbReference type="InterPro" id="IPR006059">
    <property type="entry name" value="SBP"/>
</dbReference>
<dbReference type="GO" id="GO:0042597">
    <property type="term" value="C:periplasmic space"/>
    <property type="evidence" value="ECO:0007669"/>
    <property type="project" value="UniProtKB-SubCell"/>
</dbReference>
<name>A0A2A6FFJ4_9HYPH</name>
<dbReference type="CDD" id="cd14750">
    <property type="entry name" value="PBP2_TMBP"/>
    <property type="match status" value="1"/>
</dbReference>
<dbReference type="Pfam" id="PF01547">
    <property type="entry name" value="SBP_bac_1"/>
    <property type="match status" value="1"/>
</dbReference>
<accession>A0A2A6FFJ4</accession>
<gene>
    <name evidence="7" type="ORF">CN311_13285</name>
</gene>
<dbReference type="InterPro" id="IPR050490">
    <property type="entry name" value="Bact_solute-bd_prot1"/>
</dbReference>
<dbReference type="Gene3D" id="3.40.190.10">
    <property type="entry name" value="Periplasmic binding protein-like II"/>
    <property type="match status" value="2"/>
</dbReference>
<dbReference type="EMBL" id="NWQG01000075">
    <property type="protein sequence ID" value="PDQ20614.1"/>
    <property type="molecule type" value="Genomic_DNA"/>
</dbReference>
<feature type="signal peptide" evidence="6">
    <location>
        <begin position="1"/>
        <end position="23"/>
    </location>
</feature>
<organism evidence="7 8">
    <name type="scientific">Mesorhizobium sanjuanii</name>
    <dbReference type="NCBI Taxonomy" id="2037900"/>
    <lineage>
        <taxon>Bacteria</taxon>
        <taxon>Pseudomonadati</taxon>
        <taxon>Pseudomonadota</taxon>
        <taxon>Alphaproteobacteria</taxon>
        <taxon>Hyphomicrobiales</taxon>
        <taxon>Phyllobacteriaceae</taxon>
        <taxon>Mesorhizobium</taxon>
    </lineage>
</organism>
<comment type="caution">
    <text evidence="7">The sequence shown here is derived from an EMBL/GenBank/DDBJ whole genome shotgun (WGS) entry which is preliminary data.</text>
</comment>
<evidence type="ECO:0000256" key="2">
    <source>
        <dbReference type="ARBA" id="ARBA00008520"/>
    </source>
</evidence>
<keyword evidence="5" id="KW-0574">Periplasm</keyword>
<keyword evidence="4 6" id="KW-0732">Signal</keyword>
<reference evidence="7 8" key="1">
    <citation type="submission" date="2017-09" db="EMBL/GenBank/DDBJ databases">
        <title>Mesorhizobum sanjuanii sp. nov. isolated from nodules of Lotus tenuis in saline-alkaline lowlands of Flooding Pampa.</title>
        <authorList>
            <person name="Sannazzaro A.I."/>
            <person name="Torres Tejerizo G.A."/>
            <person name="Fontana F."/>
            <person name="Cumpa Velazquez L.M."/>
            <person name="Hansen L."/>
            <person name="Pistorio M."/>
            <person name="Estrella M.J."/>
        </authorList>
    </citation>
    <scope>NUCLEOTIDE SEQUENCE [LARGE SCALE GENOMIC DNA]</scope>
    <source>
        <strain evidence="7 8">BSA136</strain>
    </source>
</reference>
<comment type="subcellular location">
    <subcellularLocation>
        <location evidence="1">Periplasm</location>
    </subcellularLocation>
</comment>
<dbReference type="RefSeq" id="WP_097574167.1">
    <property type="nucleotide sequence ID" value="NZ_NWQG01000075.1"/>
</dbReference>
<protein>
    <submittedName>
        <fullName evidence="7">ABC transporter substrate-binding protein</fullName>
    </submittedName>
</protein>
<evidence type="ECO:0000256" key="3">
    <source>
        <dbReference type="ARBA" id="ARBA00022448"/>
    </source>
</evidence>
<evidence type="ECO:0000256" key="4">
    <source>
        <dbReference type="ARBA" id="ARBA00022729"/>
    </source>
</evidence>